<feature type="region of interest" description="Disordered" evidence="1">
    <location>
        <begin position="1"/>
        <end position="22"/>
    </location>
</feature>
<protein>
    <submittedName>
        <fullName evidence="2">Uncharacterized protein</fullName>
    </submittedName>
</protein>
<gene>
    <name evidence="2" type="ORF">TRI10_00001</name>
</gene>
<sequence length="389" mass="41158">MLDDGDDLVGGGRGSGRQLPHLVGDHRKPPALFAGPGCLYGGIEGQQVGLIRDAADGGDDGLYALGLLIEQIYLLAHLVDRGVDVGGGLQHLVDHLAPLGGTGDGFAGDGAGLLGCLPGGDGFFDPLSDVARQLDDFDHLALVVEDGIVGRLQPDLLPAVTEAHEEPGLDVPRAEIAPEVGVFLVELGVAELAVVFADHLLQPVAEAVEEVLVGGDDGAIRLEVDHCQGFVERRQQGLGTLEGRLLLGHVRGDLGDACHLAIDHDGEIGGLQPDRLARFRLADEAAVAGDAAAQILPQALVITGLDVLREAERTVVLANHLLPLKAHDLQKEVVDEGDRAGRSELDERHLGLDGLLESPQLRHLHHLFTRLLACFVIPEHTELLHETLE</sequence>
<dbReference type="AlphaFoldDB" id="A0A385FVP3"/>
<reference evidence="2" key="1">
    <citation type="submission" date="2018-07" db="EMBL/GenBank/DDBJ databases">
        <title>Functional screening for triclosan resistance in a wastewater metagenome and isolates of Escherichia coli and Enterococcus spp. from a large Canadian healthcare region.</title>
        <authorList>
            <person name="Cameron A."/>
            <person name="Barbieri R."/>
            <person name="Read R.R."/>
            <person name="Church D.L."/>
            <person name="Adator E.H."/>
            <person name="McAllister T.A."/>
        </authorList>
    </citation>
    <scope>NUCLEOTIDE SEQUENCE</scope>
</reference>
<dbReference type="EMBL" id="MH687387">
    <property type="protein sequence ID" value="AXV45573.1"/>
    <property type="molecule type" value="Genomic_DNA"/>
</dbReference>
<accession>A0A385FVP3</accession>
<organism evidence="2">
    <name type="scientific">uncultured organism</name>
    <dbReference type="NCBI Taxonomy" id="155900"/>
    <lineage>
        <taxon>unclassified sequences</taxon>
        <taxon>environmental samples</taxon>
    </lineage>
</organism>
<proteinExistence type="predicted"/>
<name>A0A385FVP3_9ZZZZ</name>
<evidence type="ECO:0000256" key="1">
    <source>
        <dbReference type="SAM" id="MobiDB-lite"/>
    </source>
</evidence>
<evidence type="ECO:0000313" key="2">
    <source>
        <dbReference type="EMBL" id="AXV45573.1"/>
    </source>
</evidence>